<dbReference type="Pfam" id="PF01699">
    <property type="entry name" value="Na_Ca_ex"/>
    <property type="match status" value="2"/>
</dbReference>
<evidence type="ECO:0000256" key="1">
    <source>
        <dbReference type="ARBA" id="ARBA00004141"/>
    </source>
</evidence>
<dbReference type="InterPro" id="IPR004837">
    <property type="entry name" value="NaCa_Exmemb"/>
</dbReference>
<dbReference type="AlphaFoldDB" id="A0A1L3SYF9"/>
<feature type="transmembrane region" description="Helical" evidence="6">
    <location>
        <begin position="321"/>
        <end position="343"/>
    </location>
</feature>
<evidence type="ECO:0000313" key="8">
    <source>
        <dbReference type="EMBL" id="APH74352.1"/>
    </source>
</evidence>
<dbReference type="GO" id="GO:0005262">
    <property type="term" value="F:calcium channel activity"/>
    <property type="evidence" value="ECO:0007669"/>
    <property type="project" value="TreeGrafter"/>
</dbReference>
<dbReference type="GO" id="GO:0005886">
    <property type="term" value="C:plasma membrane"/>
    <property type="evidence" value="ECO:0007669"/>
    <property type="project" value="TreeGrafter"/>
</dbReference>
<feature type="transmembrane region" description="Helical" evidence="6">
    <location>
        <begin position="196"/>
        <end position="214"/>
    </location>
</feature>
<feature type="transmembrane region" description="Helical" evidence="6">
    <location>
        <begin position="136"/>
        <end position="159"/>
    </location>
</feature>
<name>A0A1L3SYF9_9HYPH</name>
<evidence type="ECO:0000256" key="2">
    <source>
        <dbReference type="ARBA" id="ARBA00022692"/>
    </source>
</evidence>
<evidence type="ECO:0000256" key="4">
    <source>
        <dbReference type="ARBA" id="ARBA00023136"/>
    </source>
</evidence>
<evidence type="ECO:0000259" key="7">
    <source>
        <dbReference type="Pfam" id="PF01699"/>
    </source>
</evidence>
<organism evidence="8 9">
    <name type="scientific">Aquibium oceanicum</name>
    <dbReference type="NCBI Taxonomy" id="1670800"/>
    <lineage>
        <taxon>Bacteria</taxon>
        <taxon>Pseudomonadati</taxon>
        <taxon>Pseudomonadota</taxon>
        <taxon>Alphaproteobacteria</taxon>
        <taxon>Hyphomicrobiales</taxon>
        <taxon>Phyllobacteriaceae</taxon>
        <taxon>Aquibium</taxon>
    </lineage>
</organism>
<dbReference type="GO" id="GO:0008273">
    <property type="term" value="F:calcium, potassium:sodium antiporter activity"/>
    <property type="evidence" value="ECO:0007669"/>
    <property type="project" value="TreeGrafter"/>
</dbReference>
<dbReference type="KEGG" id="meso:BSQ44_02420"/>
<dbReference type="GO" id="GO:0006874">
    <property type="term" value="P:intracellular calcium ion homeostasis"/>
    <property type="evidence" value="ECO:0007669"/>
    <property type="project" value="TreeGrafter"/>
</dbReference>
<keyword evidence="3 6" id="KW-1133">Transmembrane helix</keyword>
<dbReference type="PANTHER" id="PTHR10846:SF8">
    <property type="entry name" value="INNER MEMBRANE PROTEIN YRBG"/>
    <property type="match status" value="1"/>
</dbReference>
<feature type="transmembrane region" description="Helical" evidence="6">
    <location>
        <begin position="111"/>
        <end position="130"/>
    </location>
</feature>
<evidence type="ECO:0000256" key="5">
    <source>
        <dbReference type="SAM" id="MobiDB-lite"/>
    </source>
</evidence>
<keyword evidence="2 6" id="KW-0812">Transmembrane</keyword>
<feature type="transmembrane region" description="Helical" evidence="6">
    <location>
        <begin position="76"/>
        <end position="99"/>
    </location>
</feature>
<dbReference type="InterPro" id="IPR004481">
    <property type="entry name" value="K/Na/Ca-exchanger"/>
</dbReference>
<feature type="transmembrane region" description="Helical" evidence="6">
    <location>
        <begin position="6"/>
        <end position="26"/>
    </location>
</feature>
<dbReference type="InterPro" id="IPR036259">
    <property type="entry name" value="MFS_trans_sf"/>
</dbReference>
<dbReference type="Proteomes" id="UP000182840">
    <property type="component" value="Chromosome"/>
</dbReference>
<feature type="domain" description="Sodium/calcium exchanger membrane region" evidence="7">
    <location>
        <begin position="12"/>
        <end position="128"/>
    </location>
</feature>
<proteinExistence type="predicted"/>
<evidence type="ECO:0000256" key="3">
    <source>
        <dbReference type="ARBA" id="ARBA00022989"/>
    </source>
</evidence>
<accession>A0A1L3SYF9</accession>
<sequence length="344" mass="35419">MIDLAQYSLWIVIAVFAGSAAVIGLAGVRLSGVADKLADRTGMGEVIAGALFVGAATSLPGAITSISTAAQDAPELAIGNALGGLTAQTAFIAVADIFYRRANLEHAAASVTGLGQGVLLVALLSIPLLANAQPPFTIWGVHPASIAILLGYAAGLRLLTRIKDEPMWEPVQTDETRDPVSEPEAEENRKHSDRSLWLQFIGLAAATAAAGYLIGESSIALVDKTGLSENAVGTVFAAVANSLPELVTAIAAVRIGAVSLAVGDVIGGNSFEVMFLSAADFFYDGSIYAEMSGGDRTTALIAMLMTAVLLLGMIRREKSGVGGIGFESTGVLILYGVSIVLLFI</sequence>
<keyword evidence="4 6" id="KW-0472">Membrane</keyword>
<feature type="domain" description="Sodium/calcium exchanger membrane region" evidence="7">
    <location>
        <begin position="196"/>
        <end position="343"/>
    </location>
</feature>
<dbReference type="STRING" id="1670800.BSQ44_02420"/>
<feature type="compositionally biased region" description="Basic and acidic residues" evidence="5">
    <location>
        <begin position="174"/>
        <end position="189"/>
    </location>
</feature>
<protein>
    <submittedName>
        <fullName evidence="8">Cation transporter</fullName>
    </submittedName>
</protein>
<feature type="transmembrane region" description="Helical" evidence="6">
    <location>
        <begin position="46"/>
        <end position="70"/>
    </location>
</feature>
<reference evidence="9" key="1">
    <citation type="submission" date="2016-11" db="EMBL/GenBank/DDBJ databases">
        <title>Mesorhizobium oceanicum sp. nov., isolated from deep seawater in South China Sea.</title>
        <authorList>
            <person name="Fu G.-Y."/>
        </authorList>
    </citation>
    <scope>NUCLEOTIDE SEQUENCE [LARGE SCALE GENOMIC DNA]</scope>
    <source>
        <strain evidence="9">B7</strain>
    </source>
</reference>
<evidence type="ECO:0000256" key="6">
    <source>
        <dbReference type="SAM" id="Phobius"/>
    </source>
</evidence>
<feature type="transmembrane region" description="Helical" evidence="6">
    <location>
        <begin position="297"/>
        <end position="314"/>
    </location>
</feature>
<feature type="region of interest" description="Disordered" evidence="5">
    <location>
        <begin position="169"/>
        <end position="189"/>
    </location>
</feature>
<gene>
    <name evidence="8" type="ORF">BSQ44_02420</name>
</gene>
<evidence type="ECO:0000313" key="9">
    <source>
        <dbReference type="Proteomes" id="UP000182840"/>
    </source>
</evidence>
<dbReference type="Gene3D" id="1.20.1420.30">
    <property type="entry name" value="NCX, central ion-binding region"/>
    <property type="match status" value="2"/>
</dbReference>
<comment type="subcellular location">
    <subcellularLocation>
        <location evidence="1">Membrane</location>
        <topology evidence="1">Multi-pass membrane protein</topology>
    </subcellularLocation>
</comment>
<dbReference type="SUPFAM" id="SSF103473">
    <property type="entry name" value="MFS general substrate transporter"/>
    <property type="match status" value="1"/>
</dbReference>
<dbReference type="InterPro" id="IPR044880">
    <property type="entry name" value="NCX_ion-bd_dom_sf"/>
</dbReference>
<dbReference type="PANTHER" id="PTHR10846">
    <property type="entry name" value="SODIUM/POTASSIUM/CALCIUM EXCHANGER"/>
    <property type="match status" value="1"/>
</dbReference>
<keyword evidence="9" id="KW-1185">Reference proteome</keyword>
<dbReference type="EMBL" id="CP018171">
    <property type="protein sequence ID" value="APH74352.1"/>
    <property type="molecule type" value="Genomic_DNA"/>
</dbReference>